<feature type="transmembrane region" description="Helical" evidence="1">
    <location>
        <begin position="179"/>
        <end position="197"/>
    </location>
</feature>
<feature type="chain" id="PRO_5024332691" description="LPXTG cell wall anchor domain-containing protein" evidence="2">
    <location>
        <begin position="23"/>
        <end position="209"/>
    </location>
</feature>
<sequence>MKRLLTLVLAIGLVLIGGPASAADEIGLSRDGVTFTSSLSGSLFDSAFIWVPGDVESETFYVRNQGGDTARLTVDIIGEQISDLIESGDLHVTATSGSHSTTVSAPGDHRLLSIPGVKADQIVPVTVTVAFDEASTNETQLLSSDLTFRINLKQTSAVLGEDDEDDDGLLPDTGALTPLWLAGLAAICIGSGAALISRRRTHTEGASHG</sequence>
<keyword evidence="4" id="KW-1185">Reference proteome</keyword>
<evidence type="ECO:0000313" key="4">
    <source>
        <dbReference type="Proteomes" id="UP000380867"/>
    </source>
</evidence>
<comment type="caution">
    <text evidence="3">The sequence shown here is derived from an EMBL/GenBank/DDBJ whole genome shotgun (WGS) entry which is preliminary data.</text>
</comment>
<gene>
    <name evidence="3" type="ORF">ESP70_000205</name>
</gene>
<reference evidence="3" key="1">
    <citation type="submission" date="2019-09" db="EMBL/GenBank/DDBJ databases">
        <authorList>
            <person name="Li J."/>
        </authorList>
    </citation>
    <scope>NUCLEOTIDE SEQUENCE [LARGE SCALE GENOMIC DNA]</scope>
    <source>
        <strain evidence="3">JCM 14732</strain>
    </source>
</reference>
<dbReference type="EMBL" id="SDPQ02000001">
    <property type="protein sequence ID" value="KAA1399236.1"/>
    <property type="molecule type" value="Genomic_DNA"/>
</dbReference>
<name>A0A5M4FGF0_9ACTN</name>
<keyword evidence="1" id="KW-0472">Membrane</keyword>
<organism evidence="3 4">
    <name type="scientific">Aeromicrobium ginsengisoli</name>
    <dbReference type="NCBI Taxonomy" id="363867"/>
    <lineage>
        <taxon>Bacteria</taxon>
        <taxon>Bacillati</taxon>
        <taxon>Actinomycetota</taxon>
        <taxon>Actinomycetes</taxon>
        <taxon>Propionibacteriales</taxon>
        <taxon>Nocardioidaceae</taxon>
        <taxon>Aeromicrobium</taxon>
    </lineage>
</organism>
<dbReference type="Proteomes" id="UP000380867">
    <property type="component" value="Unassembled WGS sequence"/>
</dbReference>
<evidence type="ECO:0000313" key="3">
    <source>
        <dbReference type="EMBL" id="KAA1399236.1"/>
    </source>
</evidence>
<feature type="signal peptide" evidence="2">
    <location>
        <begin position="1"/>
        <end position="22"/>
    </location>
</feature>
<dbReference type="AlphaFoldDB" id="A0A5M4FGF0"/>
<evidence type="ECO:0000256" key="1">
    <source>
        <dbReference type="SAM" id="Phobius"/>
    </source>
</evidence>
<dbReference type="OrthoDB" id="5149814at2"/>
<keyword evidence="1" id="KW-0812">Transmembrane</keyword>
<evidence type="ECO:0008006" key="5">
    <source>
        <dbReference type="Google" id="ProtNLM"/>
    </source>
</evidence>
<dbReference type="RefSeq" id="WP_149687389.1">
    <property type="nucleotide sequence ID" value="NZ_SDPQ02000001.1"/>
</dbReference>
<evidence type="ECO:0000256" key="2">
    <source>
        <dbReference type="SAM" id="SignalP"/>
    </source>
</evidence>
<proteinExistence type="predicted"/>
<protein>
    <recommendedName>
        <fullName evidence="5">LPXTG cell wall anchor domain-containing protein</fullName>
    </recommendedName>
</protein>
<keyword evidence="1" id="KW-1133">Transmembrane helix</keyword>
<accession>A0A5M4FGF0</accession>
<keyword evidence="2" id="KW-0732">Signal</keyword>